<dbReference type="EMBL" id="CAKOAT010498488">
    <property type="protein sequence ID" value="CAH8380904.1"/>
    <property type="molecule type" value="Genomic_DNA"/>
</dbReference>
<organism evidence="1 2">
    <name type="scientific">Eruca vesicaria subsp. sativa</name>
    <name type="common">Garden rocket</name>
    <name type="synonym">Eruca sativa</name>
    <dbReference type="NCBI Taxonomy" id="29727"/>
    <lineage>
        <taxon>Eukaryota</taxon>
        <taxon>Viridiplantae</taxon>
        <taxon>Streptophyta</taxon>
        <taxon>Embryophyta</taxon>
        <taxon>Tracheophyta</taxon>
        <taxon>Spermatophyta</taxon>
        <taxon>Magnoliopsida</taxon>
        <taxon>eudicotyledons</taxon>
        <taxon>Gunneridae</taxon>
        <taxon>Pentapetalae</taxon>
        <taxon>rosids</taxon>
        <taxon>malvids</taxon>
        <taxon>Brassicales</taxon>
        <taxon>Brassicaceae</taxon>
        <taxon>Brassiceae</taxon>
        <taxon>Eruca</taxon>
    </lineage>
</organism>
<accession>A0ABC8LBF5</accession>
<gene>
    <name evidence="1" type="ORF">ERUC_LOCUS33387</name>
</gene>
<protein>
    <submittedName>
        <fullName evidence="1">Uncharacterized protein</fullName>
    </submittedName>
</protein>
<proteinExistence type="predicted"/>
<sequence length="64" mass="7469">MFSLLRAMMLTRTKRRREDCEDGVKKMVKVEDKEEEDATNDLVGKTTLKVQYEAFDYESVGETC</sequence>
<keyword evidence="2" id="KW-1185">Reference proteome</keyword>
<evidence type="ECO:0000313" key="1">
    <source>
        <dbReference type="EMBL" id="CAH8380904.1"/>
    </source>
</evidence>
<name>A0ABC8LBF5_ERUVS</name>
<comment type="caution">
    <text evidence="1">The sequence shown here is derived from an EMBL/GenBank/DDBJ whole genome shotgun (WGS) entry which is preliminary data.</text>
</comment>
<dbReference type="AlphaFoldDB" id="A0ABC8LBF5"/>
<evidence type="ECO:0000313" key="2">
    <source>
        <dbReference type="Proteomes" id="UP001642260"/>
    </source>
</evidence>
<reference evidence="1 2" key="1">
    <citation type="submission" date="2022-03" db="EMBL/GenBank/DDBJ databases">
        <authorList>
            <person name="Macdonald S."/>
            <person name="Ahmed S."/>
            <person name="Newling K."/>
        </authorList>
    </citation>
    <scope>NUCLEOTIDE SEQUENCE [LARGE SCALE GENOMIC DNA]</scope>
</reference>
<dbReference type="Proteomes" id="UP001642260">
    <property type="component" value="Unassembled WGS sequence"/>
</dbReference>